<feature type="repeat" description="ANK" evidence="6">
    <location>
        <begin position="179"/>
        <end position="211"/>
    </location>
</feature>
<dbReference type="SUPFAM" id="SSF48403">
    <property type="entry name" value="Ankyrin repeat"/>
    <property type="match status" value="2"/>
</dbReference>
<evidence type="ECO:0000256" key="5">
    <source>
        <dbReference type="ARBA" id="ARBA00038500"/>
    </source>
</evidence>
<feature type="repeat" description="ANK" evidence="6">
    <location>
        <begin position="113"/>
        <end position="145"/>
    </location>
</feature>
<dbReference type="SMART" id="SM00248">
    <property type="entry name" value="ANK"/>
    <property type="match status" value="8"/>
</dbReference>
<dbReference type="PANTHER" id="PTHR24173:SF85">
    <property type="entry name" value="PROTEIN FEM-1 HOMOLOG CG6966"/>
    <property type="match status" value="1"/>
</dbReference>
<keyword evidence="2" id="KW-0677">Repeat</keyword>
<organism evidence="7 8">
    <name type="scientific">Orchesella dallaii</name>
    <dbReference type="NCBI Taxonomy" id="48710"/>
    <lineage>
        <taxon>Eukaryota</taxon>
        <taxon>Metazoa</taxon>
        <taxon>Ecdysozoa</taxon>
        <taxon>Arthropoda</taxon>
        <taxon>Hexapoda</taxon>
        <taxon>Collembola</taxon>
        <taxon>Entomobryomorpha</taxon>
        <taxon>Entomobryoidea</taxon>
        <taxon>Orchesellidae</taxon>
        <taxon>Orchesellinae</taxon>
        <taxon>Orchesella</taxon>
    </lineage>
</organism>
<dbReference type="PROSITE" id="PS50297">
    <property type="entry name" value="ANK_REP_REGION"/>
    <property type="match status" value="6"/>
</dbReference>
<accession>A0ABP1QGZ9</accession>
<feature type="repeat" description="ANK" evidence="6">
    <location>
        <begin position="80"/>
        <end position="112"/>
    </location>
</feature>
<evidence type="ECO:0000256" key="1">
    <source>
        <dbReference type="ARBA" id="ARBA00004906"/>
    </source>
</evidence>
<keyword evidence="8" id="KW-1185">Reference proteome</keyword>
<evidence type="ECO:0000313" key="8">
    <source>
        <dbReference type="Proteomes" id="UP001642540"/>
    </source>
</evidence>
<comment type="pathway">
    <text evidence="1">Protein modification; protein ubiquitination.</text>
</comment>
<dbReference type="PANTHER" id="PTHR24173">
    <property type="entry name" value="ANKYRIN REPEAT CONTAINING"/>
    <property type="match status" value="1"/>
</dbReference>
<dbReference type="Pfam" id="PF12796">
    <property type="entry name" value="Ank_2"/>
    <property type="match status" value="3"/>
</dbReference>
<evidence type="ECO:0000256" key="4">
    <source>
        <dbReference type="ARBA" id="ARBA00023043"/>
    </source>
</evidence>
<protein>
    <recommendedName>
        <fullName evidence="9">Protein fem-1 C</fullName>
    </recommendedName>
</protein>
<evidence type="ECO:0000256" key="2">
    <source>
        <dbReference type="ARBA" id="ARBA00022737"/>
    </source>
</evidence>
<evidence type="ECO:0000256" key="6">
    <source>
        <dbReference type="PROSITE-ProRule" id="PRU00023"/>
    </source>
</evidence>
<dbReference type="InterPro" id="IPR002110">
    <property type="entry name" value="Ankyrin_rpt"/>
</dbReference>
<evidence type="ECO:0000313" key="7">
    <source>
        <dbReference type="EMBL" id="CAL8098871.1"/>
    </source>
</evidence>
<proteinExistence type="inferred from homology"/>
<keyword evidence="3" id="KW-0833">Ubl conjugation pathway</keyword>
<dbReference type="Gene3D" id="1.25.40.10">
    <property type="entry name" value="Tetratricopeptide repeat domain"/>
    <property type="match status" value="1"/>
</dbReference>
<name>A0ABP1QGZ9_9HEXA</name>
<keyword evidence="4 6" id="KW-0040">ANK repeat</keyword>
<feature type="repeat" description="ANK" evidence="6">
    <location>
        <begin position="528"/>
        <end position="562"/>
    </location>
</feature>
<dbReference type="Pfam" id="PF00023">
    <property type="entry name" value="Ank"/>
    <property type="match status" value="1"/>
</dbReference>
<dbReference type="PRINTS" id="PR01415">
    <property type="entry name" value="ANKYRIN"/>
</dbReference>
<dbReference type="InterPro" id="IPR011990">
    <property type="entry name" value="TPR-like_helical_dom_sf"/>
</dbReference>
<dbReference type="PROSITE" id="PS50088">
    <property type="entry name" value="ANK_REPEAT"/>
    <property type="match status" value="7"/>
</dbReference>
<feature type="repeat" description="ANK" evidence="6">
    <location>
        <begin position="483"/>
        <end position="527"/>
    </location>
</feature>
<dbReference type="Proteomes" id="UP001642540">
    <property type="component" value="Unassembled WGS sequence"/>
</dbReference>
<dbReference type="InterPro" id="IPR036770">
    <property type="entry name" value="Ankyrin_rpt-contain_sf"/>
</dbReference>
<gene>
    <name evidence="7" type="ORF">ODALV1_LOCUS10075</name>
</gene>
<reference evidence="7 8" key="1">
    <citation type="submission" date="2024-08" db="EMBL/GenBank/DDBJ databases">
        <authorList>
            <person name="Cucini C."/>
            <person name="Frati F."/>
        </authorList>
    </citation>
    <scope>NUCLEOTIDE SEQUENCE [LARGE SCALE GENOMIC DNA]</scope>
</reference>
<evidence type="ECO:0000256" key="3">
    <source>
        <dbReference type="ARBA" id="ARBA00022786"/>
    </source>
</evidence>
<sequence length="617" mass="68882">MEHQIFDAATHGKLTLIKNALEHRPREERIQLLSSKTAGATPLIAACRNGHYDVAEYLIKSCGADVELAGSVVFDGETIEGVPPLWCAAAAGHLNVVKLLVLNGANVNSTTKTNSTPLRAACFDGHLDIVQYLISMGADMEVANRHGHTCLMISCYKNHFFIAKYLIEKGADINRKSVKANTALHDCAESGALNIMKLLLGKGAKFDVDSYGMTPLMAAAVAGHANVVEYILTVPNLVTLKDKTDALELLGATYVDNKKDMLGAHRFWKRALDLRYRCGQLVFPKPEKASPVYEGRREVDRYEELDELISDPDEMRMQSLMIRERVLGPAHPDTSYYIRYRGAVYADAGQFDRCIALWMYALNMQQRMLEPLSPLTQGSFLSFAELFWFMMGDKKNTFYPMPALKFDDAYVIFWKAVREIEVSMKTADKVGGKHRDLVSFHRLLVISLQILTVLLSLKKAEREEFKFRKTAYELIKSNPRGSGGWSLLHIASSQNSSVGRFSMKIFPSPKTVDFLVSVGADVNARDDEGNTPIHIAADPKSCSLELVQTLLQNGAHMDQKNDNSQEFEDLAKEKLRSLVDPMPYITLKCLAAQVVSRHKINFEGLVPASLESFIQLH</sequence>
<feature type="repeat" description="ANK" evidence="6">
    <location>
        <begin position="211"/>
        <end position="243"/>
    </location>
</feature>
<comment type="similarity">
    <text evidence="5">Belongs to the fem-1 family.</text>
</comment>
<feature type="repeat" description="ANK" evidence="6">
    <location>
        <begin position="146"/>
        <end position="178"/>
    </location>
</feature>
<dbReference type="EMBL" id="CAXLJM020000031">
    <property type="protein sequence ID" value="CAL8098871.1"/>
    <property type="molecule type" value="Genomic_DNA"/>
</dbReference>
<comment type="caution">
    <text evidence="7">The sequence shown here is derived from an EMBL/GenBank/DDBJ whole genome shotgun (WGS) entry which is preliminary data.</text>
</comment>
<evidence type="ECO:0008006" key="9">
    <source>
        <dbReference type="Google" id="ProtNLM"/>
    </source>
</evidence>
<dbReference type="Gene3D" id="1.25.40.20">
    <property type="entry name" value="Ankyrin repeat-containing domain"/>
    <property type="match status" value="3"/>
</dbReference>